<evidence type="ECO:0000256" key="6">
    <source>
        <dbReference type="ARBA" id="ARBA00023136"/>
    </source>
</evidence>
<dbReference type="GO" id="GO:0016020">
    <property type="term" value="C:membrane"/>
    <property type="evidence" value="ECO:0007669"/>
    <property type="project" value="UniProtKB-SubCell"/>
</dbReference>
<evidence type="ECO:0000313" key="11">
    <source>
        <dbReference type="Proteomes" id="UP001487740"/>
    </source>
</evidence>
<dbReference type="InterPro" id="IPR011701">
    <property type="entry name" value="MFS"/>
</dbReference>
<accession>A0AAW0T3M1</accession>
<feature type="transmembrane region" description="Helical" evidence="8">
    <location>
        <begin position="840"/>
        <end position="859"/>
    </location>
</feature>
<feature type="region of interest" description="Disordered" evidence="7">
    <location>
        <begin position="133"/>
        <end position="456"/>
    </location>
</feature>
<feature type="compositionally biased region" description="Basic and acidic residues" evidence="7">
    <location>
        <begin position="157"/>
        <end position="191"/>
    </location>
</feature>
<evidence type="ECO:0000256" key="1">
    <source>
        <dbReference type="ARBA" id="ARBA00004141"/>
    </source>
</evidence>
<dbReference type="Pfam" id="PF07690">
    <property type="entry name" value="MFS_1"/>
    <property type="match status" value="1"/>
</dbReference>
<feature type="compositionally biased region" description="Basic and acidic residues" evidence="7">
    <location>
        <begin position="445"/>
        <end position="456"/>
    </location>
</feature>
<evidence type="ECO:0000313" key="10">
    <source>
        <dbReference type="EMBL" id="KAK8381437.1"/>
    </source>
</evidence>
<dbReference type="EMBL" id="JARAKH010000040">
    <property type="protein sequence ID" value="KAK8381437.1"/>
    <property type="molecule type" value="Genomic_DNA"/>
</dbReference>
<keyword evidence="3 8" id="KW-0812">Transmembrane</keyword>
<feature type="transmembrane region" description="Helical" evidence="8">
    <location>
        <begin position="610"/>
        <end position="634"/>
    </location>
</feature>
<keyword evidence="2" id="KW-0813">Transport</keyword>
<feature type="compositionally biased region" description="Polar residues" evidence="7">
    <location>
        <begin position="193"/>
        <end position="212"/>
    </location>
</feature>
<feature type="domain" description="Major facilitator superfamily (MFS) profile" evidence="9">
    <location>
        <begin position="464"/>
        <end position="932"/>
    </location>
</feature>
<reference evidence="10 11" key="1">
    <citation type="submission" date="2023-03" db="EMBL/GenBank/DDBJ databases">
        <title>High-quality genome of Scylla paramamosain provides insights in environmental adaptation.</title>
        <authorList>
            <person name="Zhang L."/>
        </authorList>
    </citation>
    <scope>NUCLEOTIDE SEQUENCE [LARGE SCALE GENOMIC DNA]</scope>
    <source>
        <strain evidence="10">LZ_2023a</strain>
        <tissue evidence="10">Muscle</tissue>
    </source>
</reference>
<keyword evidence="5 8" id="KW-1133">Transmembrane helix</keyword>
<feature type="transmembrane region" description="Helical" evidence="8">
    <location>
        <begin position="777"/>
        <end position="795"/>
    </location>
</feature>
<feature type="transmembrane region" description="Helical" evidence="8">
    <location>
        <begin position="646"/>
        <end position="670"/>
    </location>
</feature>
<comment type="subcellular location">
    <subcellularLocation>
        <location evidence="1">Membrane</location>
        <topology evidence="1">Multi-pass membrane protein</topology>
    </subcellularLocation>
</comment>
<feature type="transmembrane region" description="Helical" evidence="8">
    <location>
        <begin position="871"/>
        <end position="893"/>
    </location>
</feature>
<dbReference type="PANTHER" id="PTHR11662:SF457">
    <property type="entry name" value="MAJOR FACILITATOR SUPERFAMILY TRANSPORTER 3"/>
    <property type="match status" value="1"/>
</dbReference>
<feature type="transmembrane region" description="Helical" evidence="8">
    <location>
        <begin position="740"/>
        <end position="757"/>
    </location>
</feature>
<dbReference type="SUPFAM" id="SSF103473">
    <property type="entry name" value="MFS general substrate transporter"/>
    <property type="match status" value="1"/>
</dbReference>
<feature type="compositionally biased region" description="Basic and acidic residues" evidence="7">
    <location>
        <begin position="307"/>
        <end position="321"/>
    </location>
</feature>
<keyword evidence="11" id="KW-1185">Reference proteome</keyword>
<organism evidence="10 11">
    <name type="scientific">Scylla paramamosain</name>
    <name type="common">Mud crab</name>
    <dbReference type="NCBI Taxonomy" id="85552"/>
    <lineage>
        <taxon>Eukaryota</taxon>
        <taxon>Metazoa</taxon>
        <taxon>Ecdysozoa</taxon>
        <taxon>Arthropoda</taxon>
        <taxon>Crustacea</taxon>
        <taxon>Multicrustacea</taxon>
        <taxon>Malacostraca</taxon>
        <taxon>Eumalacostraca</taxon>
        <taxon>Eucarida</taxon>
        <taxon>Decapoda</taxon>
        <taxon>Pleocyemata</taxon>
        <taxon>Brachyura</taxon>
        <taxon>Eubrachyura</taxon>
        <taxon>Portunoidea</taxon>
        <taxon>Portunidae</taxon>
        <taxon>Portuninae</taxon>
        <taxon>Scylla</taxon>
    </lineage>
</organism>
<dbReference type="InterPro" id="IPR036259">
    <property type="entry name" value="MFS_trans_sf"/>
</dbReference>
<dbReference type="AlphaFoldDB" id="A0AAW0T3M1"/>
<feature type="transmembrane region" description="Helical" evidence="8">
    <location>
        <begin position="815"/>
        <end position="834"/>
    </location>
</feature>
<evidence type="ECO:0000256" key="2">
    <source>
        <dbReference type="ARBA" id="ARBA00022448"/>
    </source>
</evidence>
<feature type="transmembrane region" description="Helical" evidence="8">
    <location>
        <begin position="586"/>
        <end position="604"/>
    </location>
</feature>
<dbReference type="Proteomes" id="UP001487740">
    <property type="component" value="Unassembled WGS sequence"/>
</dbReference>
<name>A0AAW0T3M1_SCYPA</name>
<feature type="compositionally biased region" description="Low complexity" evidence="7">
    <location>
        <begin position="322"/>
        <end position="350"/>
    </location>
</feature>
<feature type="region of interest" description="Disordered" evidence="7">
    <location>
        <begin position="47"/>
        <end position="68"/>
    </location>
</feature>
<evidence type="ECO:0000256" key="5">
    <source>
        <dbReference type="ARBA" id="ARBA00022989"/>
    </source>
</evidence>
<feature type="transmembrane region" description="Helical" evidence="8">
    <location>
        <begin position="676"/>
        <end position="697"/>
    </location>
</feature>
<evidence type="ECO:0000256" key="8">
    <source>
        <dbReference type="SAM" id="Phobius"/>
    </source>
</evidence>
<dbReference type="Gene3D" id="1.20.1250.20">
    <property type="entry name" value="MFS general substrate transporter like domains"/>
    <property type="match status" value="2"/>
</dbReference>
<sequence>MDDSKKKCSGRAAGTPSAWDVTWTAGWVCEWLSGLGPLSFPTHWPGRGTPHTATHQTPAFSVPKAAPTPRQARLRVLTPKRSFGVLKLHSFDTLSKKSNSNRDVLCFSPGGGAAGAEEAPRRALKPVPQITLSEAPDIDQNSDECIVVPPSPPSDIAEEKTPEGSEDKGDKGIPDDRDKENTAPDKPKAESTPKVTGTDNNKSKTDTTPNVTDKSAKDAKDSAAVKSSDKPKDKTEKPDKVDSTADKPDNNVKAKPDSSPKPPGKDSSADKLPDKTDSKANDKAVKPDSTTTNTPTTTTTTTTKPADTTDKPDKPADKKTDTTTTTTIPTQADTTPKTTTTTTTTTNTTKPTEKNAEPTQPTETTPKSATNASQPDKKESNATKTDTKEDQGKEKGSEPTKPVPKPTDEGKGAADGKAQDGGGGGGHAQEESVPFNGEEETIPLRTKEEEKEEEKKNIVPARLIFAVLGCVGFMIVYGLKVNLSVAIIAMVNHTAVAHGSPHDSHDSHDADDTYDNMTLVVGDGHNNDSAVVDDCGRKKTKESLEDGPFAWDENVQGLILASYFYGYLITQVPGGWVAEKFSAKHVFGVGALVNAVCAILSPIAAKGSYIWLVVIRIIMGIAGGVTLPGMHVLVAKWAPPQERSKIASGVYAGMTLGTLVCMPFSGFLAASLDWSAVFYVQGGLSLLWYILWLIFVYDSPAQHPRISRAEKKYIEESLGTVVKTEKPAVPWKSVWTSMPVWAIIVAHTCSNWGWYMLLVKLPTYMRYILKFDIKSNAALSAVPFLCMWIFTMVLANALDALRARGFITTTFARKLATFFASVPPSVCLIGVTYVGCNTDLAVALLTLGTMFVGGMYSGFLSNHIDIAPPFAGTLMGITNTFATLPGIIVPSFVGYMTHGNQTVEAWRTIFFITLGIFLFEAIFYIIFGSGEQQEWAKPKPQPQEGEQQKLNDIP</sequence>
<keyword evidence="4" id="KW-0769">Symport</keyword>
<feature type="compositionally biased region" description="Basic and acidic residues" evidence="7">
    <location>
        <begin position="214"/>
        <end position="286"/>
    </location>
</feature>
<evidence type="ECO:0000256" key="7">
    <source>
        <dbReference type="SAM" id="MobiDB-lite"/>
    </source>
</evidence>
<evidence type="ECO:0000256" key="4">
    <source>
        <dbReference type="ARBA" id="ARBA00022847"/>
    </source>
</evidence>
<dbReference type="PANTHER" id="PTHR11662">
    <property type="entry name" value="SOLUTE CARRIER FAMILY 17"/>
    <property type="match status" value="1"/>
</dbReference>
<dbReference type="GO" id="GO:0015293">
    <property type="term" value="F:symporter activity"/>
    <property type="evidence" value="ECO:0007669"/>
    <property type="project" value="UniProtKB-KW"/>
</dbReference>
<evidence type="ECO:0000256" key="3">
    <source>
        <dbReference type="ARBA" id="ARBA00022692"/>
    </source>
</evidence>
<feature type="compositionally biased region" description="Basic and acidic residues" evidence="7">
    <location>
        <begin position="406"/>
        <end position="418"/>
    </location>
</feature>
<dbReference type="InterPro" id="IPR050382">
    <property type="entry name" value="MFS_Na/Anion_cotransporter"/>
</dbReference>
<feature type="region of interest" description="Disordered" evidence="7">
    <location>
        <begin position="935"/>
        <end position="954"/>
    </location>
</feature>
<comment type="caution">
    <text evidence="10">The sequence shown here is derived from an EMBL/GenBank/DDBJ whole genome shotgun (WGS) entry which is preliminary data.</text>
</comment>
<dbReference type="FunFam" id="1.20.1250.20:FF:000003">
    <property type="entry name" value="Solute carrier family 17 member 3"/>
    <property type="match status" value="1"/>
</dbReference>
<feature type="compositionally biased region" description="Polar residues" evidence="7">
    <location>
        <begin position="357"/>
        <end position="374"/>
    </location>
</feature>
<feature type="transmembrane region" description="Helical" evidence="8">
    <location>
        <begin position="459"/>
        <end position="479"/>
    </location>
</feature>
<feature type="transmembrane region" description="Helical" evidence="8">
    <location>
        <begin position="905"/>
        <end position="927"/>
    </location>
</feature>
<dbReference type="PROSITE" id="PS50850">
    <property type="entry name" value="MFS"/>
    <property type="match status" value="1"/>
</dbReference>
<proteinExistence type="predicted"/>
<evidence type="ECO:0000259" key="9">
    <source>
        <dbReference type="PROSITE" id="PS50850"/>
    </source>
</evidence>
<dbReference type="InterPro" id="IPR020846">
    <property type="entry name" value="MFS_dom"/>
</dbReference>
<gene>
    <name evidence="10" type="ORF">O3P69_018490</name>
</gene>
<feature type="compositionally biased region" description="Low complexity" evidence="7">
    <location>
        <begin position="290"/>
        <end position="306"/>
    </location>
</feature>
<feature type="compositionally biased region" description="Basic and acidic residues" evidence="7">
    <location>
        <begin position="375"/>
        <end position="398"/>
    </location>
</feature>
<keyword evidence="6 8" id="KW-0472">Membrane</keyword>
<dbReference type="GO" id="GO:0006820">
    <property type="term" value="P:monoatomic anion transport"/>
    <property type="evidence" value="ECO:0007669"/>
    <property type="project" value="TreeGrafter"/>
</dbReference>
<protein>
    <recommendedName>
        <fullName evidence="9">Major facilitator superfamily (MFS) profile domain-containing protein</fullName>
    </recommendedName>
</protein>
<dbReference type="CDD" id="cd17318">
    <property type="entry name" value="MFS_SLC17"/>
    <property type="match status" value="1"/>
</dbReference>